<sequence length="216" mass="25174">MLAQVPWEYQEIQSDNMDLLLSEAIQRKIFDDIRNTFFMIEQTSVFFDAMDSRGPGQYFKKWWDTKSDEDLKLKFSRNPGATIESGLALNIPDHDPLIFTNTQKGKINMDGEIREENKKYSWLSSDDFNLYFTPKGSTKVYNEMNISEFLEYDFRKPNFDRICERIGEYSSIIRNKITPDSIRTVVESNIENVIYKDTDSFGESTGDPKQSSLSDL</sequence>
<organism evidence="1 2">
    <name type="scientific">Halapricum desulfuricans</name>
    <dbReference type="NCBI Taxonomy" id="2841257"/>
    <lineage>
        <taxon>Archaea</taxon>
        <taxon>Methanobacteriati</taxon>
        <taxon>Methanobacteriota</taxon>
        <taxon>Stenosarchaea group</taxon>
        <taxon>Halobacteria</taxon>
        <taxon>Halobacteriales</taxon>
        <taxon>Haloarculaceae</taxon>
        <taxon>Halapricum</taxon>
    </lineage>
</organism>
<dbReference type="EMBL" id="CP064791">
    <property type="protein sequence ID" value="QSG13693.1"/>
    <property type="molecule type" value="Genomic_DNA"/>
</dbReference>
<dbReference type="AlphaFoldDB" id="A0A897NSA1"/>
<evidence type="ECO:0000313" key="1">
    <source>
        <dbReference type="EMBL" id="QSG13693.1"/>
    </source>
</evidence>
<gene>
    <name evidence="1" type="ORF">HSEST_0137</name>
</gene>
<accession>A0A897NSA1</accession>
<proteinExistence type="predicted"/>
<evidence type="ECO:0000313" key="2">
    <source>
        <dbReference type="Proteomes" id="UP000663292"/>
    </source>
</evidence>
<keyword evidence="2" id="KW-1185">Reference proteome</keyword>
<protein>
    <submittedName>
        <fullName evidence="1">Uncharacterized protein</fullName>
    </submittedName>
</protein>
<name>A0A897NSA1_9EURY</name>
<dbReference type="InterPro" id="IPR002637">
    <property type="entry name" value="RdgB/HAM1"/>
</dbReference>
<dbReference type="Proteomes" id="UP000663292">
    <property type="component" value="Chromosome"/>
</dbReference>
<dbReference type="SUPFAM" id="SSF52972">
    <property type="entry name" value="ITPase-like"/>
    <property type="match status" value="1"/>
</dbReference>
<reference evidence="1 2" key="1">
    <citation type="submission" date="2020-11" db="EMBL/GenBank/DDBJ databases">
        <title>Carbohydrate-dependent, anaerobic sulfur respiration: A novel catabolism in halophilic archaea.</title>
        <authorList>
            <person name="Sorokin D.Y."/>
            <person name="Messina E."/>
            <person name="Smedile F."/>
            <person name="La Cono V."/>
            <person name="Hallsworth J.E."/>
            <person name="Yakimov M.M."/>
        </authorList>
    </citation>
    <scope>NUCLEOTIDE SEQUENCE [LARGE SCALE GENOMIC DNA]</scope>
    <source>
        <strain evidence="1 2">HSR-Est</strain>
    </source>
</reference>
<dbReference type="Pfam" id="PF01725">
    <property type="entry name" value="Ham1p_like"/>
    <property type="match status" value="1"/>
</dbReference>
<dbReference type="InterPro" id="IPR029001">
    <property type="entry name" value="ITPase-like_fam"/>
</dbReference>
<dbReference type="Gene3D" id="3.90.950.10">
    <property type="match status" value="1"/>
</dbReference>